<sequence>MIEMSDPLIDLGPFLEQARKNSREFLPPDYLTVRLISARGGALEPAVSPLPEAEELPRHFGPYILEAILGRGGAGTVYRGYDPELERLVAIKILDTRLAMERDAGVRFLREARAMAKLADDNLMPLLAVHQDTPAPCFTMPLLAGETLQDRIERLGPLSVTETITLAMQVGQGLATAHEADLVHRDLKPSNIFLEEIEGGTRARLMDFGLVKSREDFAMTREGEFAGTPAFMAPEQIDGLVLDGRADLYGLGATLFMALTGKPPFEARTLTATLKRAAVEEAPALSPLVPDVPSWFAALVADLLEKDPEKRPQSAHSVLSRLRERKSKATSTGLLAQNRWLIAAGCAAVGLSVLLWWTASIFGVFEPQEEFAFDTALSSLKSGDEWQVPAGTHVVESLDLGGKDLRVVGSPEGTRLVFINLTEAAFRNAGNLELENLTIDCSRAGEGESTSLVESSGSAVTLVNCRIDQRKSSGNFPDRMTLIEVPADSQTTIKGCEIYTFQSITWQMRGGANLLVEDSLVVSPGLTFSNTELQSSGEIVIRRSTCINQIGFSHLVAVEGSPPIHLRCEDSIFESSHALIWLPLGTEETLRGGIDYEGRKLLLMLDRGIVNTGARPRIKARRLGILDSWHKSDWNDFWSDQQEDVRLVEGSLIERAKASERATKEMNAFLLNVPDGSGHLGIDPKEVGPRLSASK</sequence>
<keyword evidence="2" id="KW-0547">Nucleotide-binding</keyword>
<dbReference type="SUPFAM" id="SSF56112">
    <property type="entry name" value="Protein kinase-like (PK-like)"/>
    <property type="match status" value="1"/>
</dbReference>
<evidence type="ECO:0000256" key="1">
    <source>
        <dbReference type="ARBA" id="ARBA00022679"/>
    </source>
</evidence>
<dbReference type="EMBL" id="BMXI01000010">
    <property type="protein sequence ID" value="GHC57626.1"/>
    <property type="molecule type" value="Genomic_DNA"/>
</dbReference>
<feature type="domain" description="Protein kinase" evidence="5">
    <location>
        <begin position="63"/>
        <end position="341"/>
    </location>
</feature>
<dbReference type="PROSITE" id="PS00108">
    <property type="entry name" value="PROTEIN_KINASE_ST"/>
    <property type="match status" value="1"/>
</dbReference>
<dbReference type="InterPro" id="IPR000719">
    <property type="entry name" value="Prot_kinase_dom"/>
</dbReference>
<dbReference type="InterPro" id="IPR008271">
    <property type="entry name" value="Ser/Thr_kinase_AS"/>
</dbReference>
<comment type="caution">
    <text evidence="6">The sequence shown here is derived from an EMBL/GenBank/DDBJ whole genome shotgun (WGS) entry which is preliminary data.</text>
</comment>
<dbReference type="Gene3D" id="1.10.510.10">
    <property type="entry name" value="Transferase(Phosphotransferase) domain 1"/>
    <property type="match status" value="1"/>
</dbReference>
<dbReference type="PANTHER" id="PTHR43289:SF6">
    <property type="entry name" value="SERINE_THREONINE-PROTEIN KINASE NEKL-3"/>
    <property type="match status" value="1"/>
</dbReference>
<dbReference type="PROSITE" id="PS50011">
    <property type="entry name" value="PROTEIN_KINASE_DOM"/>
    <property type="match status" value="1"/>
</dbReference>
<dbReference type="GO" id="GO:0004674">
    <property type="term" value="F:protein serine/threonine kinase activity"/>
    <property type="evidence" value="ECO:0007669"/>
    <property type="project" value="TreeGrafter"/>
</dbReference>
<dbReference type="InterPro" id="IPR011009">
    <property type="entry name" value="Kinase-like_dom_sf"/>
</dbReference>
<dbReference type="GO" id="GO:0005524">
    <property type="term" value="F:ATP binding"/>
    <property type="evidence" value="ECO:0007669"/>
    <property type="project" value="UniProtKB-KW"/>
</dbReference>
<dbReference type="PANTHER" id="PTHR43289">
    <property type="entry name" value="MITOGEN-ACTIVATED PROTEIN KINASE KINASE KINASE 20-RELATED"/>
    <property type="match status" value="1"/>
</dbReference>
<dbReference type="AlphaFoldDB" id="A0A918TQE7"/>
<dbReference type="SUPFAM" id="SSF51126">
    <property type="entry name" value="Pectin lyase-like"/>
    <property type="match status" value="1"/>
</dbReference>
<keyword evidence="7" id="KW-1185">Reference proteome</keyword>
<evidence type="ECO:0000259" key="5">
    <source>
        <dbReference type="PROSITE" id="PS50011"/>
    </source>
</evidence>
<keyword evidence="3" id="KW-0418">Kinase</keyword>
<dbReference type="SMART" id="SM00220">
    <property type="entry name" value="S_TKc"/>
    <property type="match status" value="1"/>
</dbReference>
<dbReference type="CDD" id="cd14014">
    <property type="entry name" value="STKc_PknB_like"/>
    <property type="match status" value="1"/>
</dbReference>
<evidence type="ECO:0000313" key="6">
    <source>
        <dbReference type="EMBL" id="GHC57626.1"/>
    </source>
</evidence>
<organism evidence="6 7">
    <name type="scientific">Roseibacillus persicicus</name>
    <dbReference type="NCBI Taxonomy" id="454148"/>
    <lineage>
        <taxon>Bacteria</taxon>
        <taxon>Pseudomonadati</taxon>
        <taxon>Verrucomicrobiota</taxon>
        <taxon>Verrucomicrobiia</taxon>
        <taxon>Verrucomicrobiales</taxon>
        <taxon>Verrucomicrobiaceae</taxon>
        <taxon>Roseibacillus</taxon>
    </lineage>
</organism>
<proteinExistence type="predicted"/>
<reference evidence="6" key="1">
    <citation type="journal article" date="2014" name="Int. J. Syst. Evol. Microbiol.">
        <title>Complete genome sequence of Corynebacterium casei LMG S-19264T (=DSM 44701T), isolated from a smear-ripened cheese.</title>
        <authorList>
            <consortium name="US DOE Joint Genome Institute (JGI-PGF)"/>
            <person name="Walter F."/>
            <person name="Albersmeier A."/>
            <person name="Kalinowski J."/>
            <person name="Ruckert C."/>
        </authorList>
    </citation>
    <scope>NUCLEOTIDE SEQUENCE</scope>
    <source>
        <strain evidence="6">KCTC 12988</strain>
    </source>
</reference>
<evidence type="ECO:0000256" key="3">
    <source>
        <dbReference type="ARBA" id="ARBA00022777"/>
    </source>
</evidence>
<dbReference type="InterPro" id="IPR011050">
    <property type="entry name" value="Pectin_lyase_fold/virulence"/>
</dbReference>
<name>A0A918TQE7_9BACT</name>
<dbReference type="Proteomes" id="UP000644507">
    <property type="component" value="Unassembled WGS sequence"/>
</dbReference>
<evidence type="ECO:0000256" key="4">
    <source>
        <dbReference type="ARBA" id="ARBA00022840"/>
    </source>
</evidence>
<dbReference type="Gene3D" id="2.160.20.10">
    <property type="entry name" value="Single-stranded right-handed beta-helix, Pectin lyase-like"/>
    <property type="match status" value="1"/>
</dbReference>
<evidence type="ECO:0000313" key="7">
    <source>
        <dbReference type="Proteomes" id="UP000644507"/>
    </source>
</evidence>
<keyword evidence="1" id="KW-0808">Transferase</keyword>
<evidence type="ECO:0000256" key="2">
    <source>
        <dbReference type="ARBA" id="ARBA00022741"/>
    </source>
</evidence>
<gene>
    <name evidence="6" type="ORF">GCM10007100_25760</name>
</gene>
<keyword evidence="4" id="KW-0067">ATP-binding</keyword>
<reference evidence="6" key="2">
    <citation type="submission" date="2020-09" db="EMBL/GenBank/DDBJ databases">
        <authorList>
            <person name="Sun Q."/>
            <person name="Kim S."/>
        </authorList>
    </citation>
    <scope>NUCLEOTIDE SEQUENCE</scope>
    <source>
        <strain evidence="6">KCTC 12988</strain>
    </source>
</reference>
<accession>A0A918TQE7</accession>
<dbReference type="Pfam" id="PF00069">
    <property type="entry name" value="Pkinase"/>
    <property type="match status" value="1"/>
</dbReference>
<dbReference type="Gene3D" id="3.30.200.20">
    <property type="entry name" value="Phosphorylase Kinase, domain 1"/>
    <property type="match status" value="1"/>
</dbReference>
<dbReference type="InterPro" id="IPR012334">
    <property type="entry name" value="Pectin_lyas_fold"/>
</dbReference>
<protein>
    <recommendedName>
        <fullName evidence="5">Protein kinase domain-containing protein</fullName>
    </recommendedName>
</protein>